<dbReference type="InterPro" id="IPR020845">
    <property type="entry name" value="AMP-binding_CS"/>
</dbReference>
<accession>A0A975T2N9</accession>
<evidence type="ECO:0000256" key="2">
    <source>
        <dbReference type="SAM" id="Phobius"/>
    </source>
</evidence>
<keyword evidence="2" id="KW-0472">Membrane</keyword>
<evidence type="ECO:0000256" key="1">
    <source>
        <dbReference type="SAM" id="MobiDB-lite"/>
    </source>
</evidence>
<feature type="transmembrane region" description="Helical" evidence="2">
    <location>
        <begin position="1095"/>
        <end position="1124"/>
    </location>
</feature>
<dbReference type="PROSITE" id="PS00455">
    <property type="entry name" value="AMP_BINDING"/>
    <property type="match status" value="1"/>
</dbReference>
<evidence type="ECO:0000313" key="4">
    <source>
        <dbReference type="EMBL" id="QWZ10396.1"/>
    </source>
</evidence>
<dbReference type="InterPro" id="IPR000873">
    <property type="entry name" value="AMP-dep_synth/lig_dom"/>
</dbReference>
<dbReference type="InterPro" id="IPR009081">
    <property type="entry name" value="PP-bd_ACP"/>
</dbReference>
<dbReference type="GO" id="GO:0031177">
    <property type="term" value="F:phosphopantetheine binding"/>
    <property type="evidence" value="ECO:0007669"/>
    <property type="project" value="InterPro"/>
</dbReference>
<feature type="region of interest" description="Disordered" evidence="1">
    <location>
        <begin position="474"/>
        <end position="493"/>
    </location>
</feature>
<dbReference type="PANTHER" id="PTHR45527">
    <property type="entry name" value="NONRIBOSOMAL PEPTIDE SYNTHETASE"/>
    <property type="match status" value="1"/>
</dbReference>
<dbReference type="GO" id="GO:0043041">
    <property type="term" value="P:amino acid activation for nonribosomal peptide biosynthetic process"/>
    <property type="evidence" value="ECO:0007669"/>
    <property type="project" value="TreeGrafter"/>
</dbReference>
<gene>
    <name evidence="4" type="ORF">KRR39_02700</name>
</gene>
<dbReference type="Pfam" id="PF00501">
    <property type="entry name" value="AMP-binding"/>
    <property type="match status" value="1"/>
</dbReference>
<dbReference type="PANTHER" id="PTHR45527:SF1">
    <property type="entry name" value="FATTY ACID SYNTHASE"/>
    <property type="match status" value="1"/>
</dbReference>
<dbReference type="GO" id="GO:0044550">
    <property type="term" value="P:secondary metabolite biosynthetic process"/>
    <property type="evidence" value="ECO:0007669"/>
    <property type="project" value="TreeGrafter"/>
</dbReference>
<keyword evidence="2" id="KW-0812">Transmembrane</keyword>
<keyword evidence="2" id="KW-1133">Transmembrane helix</keyword>
<reference evidence="4" key="1">
    <citation type="submission" date="2021-06" db="EMBL/GenBank/DDBJ databases">
        <title>Complete genome sequence of Nocardioides sp. G188.</title>
        <authorList>
            <person name="Im W.-T."/>
        </authorList>
    </citation>
    <scope>NUCLEOTIDE SEQUENCE</scope>
    <source>
        <strain evidence="4">G188</strain>
    </source>
</reference>
<dbReference type="SMART" id="SM00823">
    <property type="entry name" value="PKS_PP"/>
    <property type="match status" value="1"/>
</dbReference>
<protein>
    <submittedName>
        <fullName evidence="4">Amino acid adenylation domain-containing protein</fullName>
    </submittedName>
</protein>
<feature type="transmembrane region" description="Helical" evidence="2">
    <location>
        <begin position="1066"/>
        <end position="1089"/>
    </location>
</feature>
<sequence length="1285" mass="135422">MLLRSTAAPPPRTLTDIFDEVVESVPDARALDNGAEQLTYREFADAAAGLAAELNAAGIGPGDRVGVRVKSGTTDLYVAIMGVLVAGAAYVPVDAEDPDDRARLVFGEAAVAAVVGNDLAVALRRPPSEPRTDEGPTPDDDAWVIFTSGSTGTPKGVAVSHRSAAAFVDAESRLFLTDRPLGSRDRVMAGLSVAFDASCEEMWLAWAHGGCLVPAPRSLVRSGVDVGPWLQANDVTVVSTVPTLVTLWPTESLAAVRLLILGGEACPPEIGARLVHPGREVWNTYGPTEATVVACGARLDREGPVRIGLPLDGWDLAVVDAAGAPVEPGQVGELIIGGVGLARYLDPAKDAEKYAPMPTLGWERAYRSGDLVRFDGEGLLFQGRADDQVKLGGRRIELGEIDSALRRLPGVQGAAAAVRRTQAGNSLLVGYLQTDETFDQTAAVAALRASLPAALVPRLAVVASLPTKTSGKVDRDALPWPLPDTAGAPRERTPLTPTEQWVADLWLEVIGADVSSGADDFFALGGGSLTAAQIVSRLRTRFPETTVADLYENPTVASLARALDAMQAPAARTTRRVRPTPTKTQVGQLGFTVALRTVSGLRWLTWVAAGSNLASGLLGLGFLPTVSWWWVLAGWLVLVSPVGRMTISAVGARVLLARVVPGTYPRGGKVHLRLWLAERLADETGAVNQSGAPWMQHYARALGARVGDGVDLHSVPPVTGFLRLGDGCSVEPEVDLTGHWLDGDVLHIGAVEVGAGARIGTRSTLGPGARVGRGAEVSPGSAVHGRVPRGESWSGSPAERVSGARGHWSTERPGRSTRWTLAYGAAAVGLALLPLVAVAVGLLVVTPALRASTGIGDAALTALELLPAAVVAALVTLAVLVVAVVRLCALGLESGHYPVHSRRALQAWATLRVLDEARTWLYPVYASTITPWWLRRLGATIGSNVEASTVLMIPSLTSVNDQAFLADDTLIGSYELGGGWLRVERVKIGKRAFVGNSGMAAAGRKVPKQSLVAVLSAAPRRKHAKAGSSWLGSPPTRLRRDSDDADSSRTYDPALRLRLARAAVELCRLVPVMVAAALALAVVTGLELLADRLGLVVAAVLSGPVLMLAGLVAAAVTTAAKWLLVGRLRVVDRPLWSSFVWRNELADAFVELVAAPWFARPATGTPALNVWLRSLGTTIGRGVWCETYWLPEPDLVELRDGATVNAGCVVQTHLFHDRVMSMDRVVLRRGSTLGPNSVILPAATIGRDATVGPVSLVMRGELVPDKTRWVGNPIGPWADDAVPTP</sequence>
<dbReference type="NCBIfam" id="TIGR01733">
    <property type="entry name" value="AA-adenyl-dom"/>
    <property type="match status" value="1"/>
</dbReference>
<dbReference type="GO" id="GO:0005737">
    <property type="term" value="C:cytoplasm"/>
    <property type="evidence" value="ECO:0007669"/>
    <property type="project" value="TreeGrafter"/>
</dbReference>
<feature type="region of interest" description="Disordered" evidence="1">
    <location>
        <begin position="1025"/>
        <end position="1049"/>
    </location>
</feature>
<dbReference type="EMBL" id="CP077062">
    <property type="protein sequence ID" value="QWZ10396.1"/>
    <property type="molecule type" value="Genomic_DNA"/>
</dbReference>
<feature type="transmembrane region" description="Helical" evidence="2">
    <location>
        <begin position="865"/>
        <end position="892"/>
    </location>
</feature>
<evidence type="ECO:0000259" key="3">
    <source>
        <dbReference type="PROSITE" id="PS50075"/>
    </source>
</evidence>
<dbReference type="InterPro" id="IPR010071">
    <property type="entry name" value="AA_adenyl_dom"/>
</dbReference>
<dbReference type="InterPro" id="IPR012728">
    <property type="entry name" value="Pls/PosA_C"/>
</dbReference>
<dbReference type="InterPro" id="IPR020806">
    <property type="entry name" value="PKS_PP-bd"/>
</dbReference>
<name>A0A975T2N9_9ACTN</name>
<feature type="transmembrane region" description="Helical" evidence="2">
    <location>
        <begin position="821"/>
        <end position="845"/>
    </location>
</feature>
<feature type="region of interest" description="Disordered" evidence="1">
    <location>
        <begin position="770"/>
        <end position="811"/>
    </location>
</feature>
<proteinExistence type="predicted"/>
<dbReference type="PROSITE" id="PS50075">
    <property type="entry name" value="CARRIER"/>
    <property type="match status" value="1"/>
</dbReference>
<evidence type="ECO:0000313" key="5">
    <source>
        <dbReference type="Proteomes" id="UP000683575"/>
    </source>
</evidence>
<dbReference type="NCBIfam" id="TIGR02353">
    <property type="entry name" value="NRPS_term_dom"/>
    <property type="match status" value="1"/>
</dbReference>
<organism evidence="4 5">
    <name type="scientific">Nocardioides panacis</name>
    <dbReference type="NCBI Taxonomy" id="2849501"/>
    <lineage>
        <taxon>Bacteria</taxon>
        <taxon>Bacillati</taxon>
        <taxon>Actinomycetota</taxon>
        <taxon>Actinomycetes</taxon>
        <taxon>Propionibacteriales</taxon>
        <taxon>Nocardioidaceae</taxon>
        <taxon>Nocardioides</taxon>
    </lineage>
</organism>
<feature type="domain" description="Carrier" evidence="3">
    <location>
        <begin position="493"/>
        <end position="567"/>
    </location>
</feature>
<dbReference type="CDD" id="cd05930">
    <property type="entry name" value="A_NRPS"/>
    <property type="match status" value="1"/>
</dbReference>
<dbReference type="Pfam" id="PF00550">
    <property type="entry name" value="PP-binding"/>
    <property type="match status" value="1"/>
</dbReference>
<dbReference type="KEGG" id="nps:KRR39_02700"/>
<dbReference type="Proteomes" id="UP000683575">
    <property type="component" value="Chromosome"/>
</dbReference>
<keyword evidence="5" id="KW-1185">Reference proteome</keyword>
<feature type="compositionally biased region" description="Basic and acidic residues" evidence="1">
    <location>
        <begin position="1038"/>
        <end position="1049"/>
    </location>
</feature>